<name>A0A095ARN0_SCHHA</name>
<dbReference type="Pfam" id="PF12394">
    <property type="entry name" value="DUF3657"/>
    <property type="match status" value="1"/>
</dbReference>
<dbReference type="InterPro" id="IPR022122">
    <property type="entry name" value="DUF3657"/>
</dbReference>
<dbReference type="InterPro" id="IPR029058">
    <property type="entry name" value="AB_hydrolase_fold"/>
</dbReference>
<gene>
    <name evidence="3" type="ORF">MS3_05356</name>
</gene>
<dbReference type="PANTHER" id="PTHR12482">
    <property type="entry name" value="LIPASE ROG1-RELATED-RELATED"/>
    <property type="match status" value="1"/>
</dbReference>
<protein>
    <submittedName>
        <fullName evidence="3">Protein FAM135B</fullName>
    </submittedName>
</protein>
<accession>A0A095ARN0</accession>
<dbReference type="Gene3D" id="3.40.50.1820">
    <property type="entry name" value="alpha/beta hydrolase"/>
    <property type="match status" value="1"/>
</dbReference>
<dbReference type="Pfam" id="PF05057">
    <property type="entry name" value="DUF676"/>
    <property type="match status" value="1"/>
</dbReference>
<dbReference type="InterPro" id="IPR007751">
    <property type="entry name" value="DUF676_lipase-like"/>
</dbReference>
<dbReference type="STRING" id="6185.A0A095ARN0"/>
<evidence type="ECO:0000313" key="3">
    <source>
        <dbReference type="EMBL" id="KGB37041.1"/>
    </source>
</evidence>
<dbReference type="FunFam" id="3.40.50.1820:FF:000407">
    <property type="entry name" value="Protein FAM135A"/>
    <property type="match status" value="1"/>
</dbReference>
<comment type="similarity">
    <text evidence="1">Belongs to the FAM135 family.</text>
</comment>
<feature type="domain" description="DUF676" evidence="2">
    <location>
        <begin position="1111"/>
        <end position="1301"/>
    </location>
</feature>
<reference evidence="3" key="1">
    <citation type="journal article" date="2012" name="Nat. Genet.">
        <title>Whole-genome sequence of Schistosoma haematobium.</title>
        <authorList>
            <person name="Young N.D."/>
            <person name="Jex A.R."/>
            <person name="Li B."/>
            <person name="Liu S."/>
            <person name="Yang L."/>
            <person name="Xiong Z."/>
            <person name="Li Y."/>
            <person name="Cantacessi C."/>
            <person name="Hall R.S."/>
            <person name="Xu X."/>
            <person name="Chen F."/>
            <person name="Wu X."/>
            <person name="Zerlotini A."/>
            <person name="Oliveira G."/>
            <person name="Hofmann A."/>
            <person name="Zhang G."/>
            <person name="Fang X."/>
            <person name="Kang Y."/>
            <person name="Campbell B.E."/>
            <person name="Loukas A."/>
            <person name="Ranganathan S."/>
            <person name="Rollinson D."/>
            <person name="Rinaldi G."/>
            <person name="Brindley P.J."/>
            <person name="Yang H."/>
            <person name="Wang J."/>
            <person name="Wang J."/>
            <person name="Gasser R.B."/>
        </authorList>
    </citation>
    <scope>NUCLEOTIDE SEQUENCE [LARGE SCALE GENOMIC DNA]</scope>
</reference>
<dbReference type="InterPro" id="IPR044294">
    <property type="entry name" value="Lipase-like"/>
</dbReference>
<proteinExistence type="inferred from homology"/>
<evidence type="ECO:0000259" key="2">
    <source>
        <dbReference type="Pfam" id="PF05057"/>
    </source>
</evidence>
<dbReference type="PANTHER" id="PTHR12482:SF5">
    <property type="entry name" value="DUF676 DOMAIN-CONTAINING PROTEIN"/>
    <property type="match status" value="1"/>
</dbReference>
<organism evidence="3">
    <name type="scientific">Schistosoma haematobium</name>
    <name type="common">Blood fluke</name>
    <dbReference type="NCBI Taxonomy" id="6185"/>
    <lineage>
        <taxon>Eukaryota</taxon>
        <taxon>Metazoa</taxon>
        <taxon>Spiralia</taxon>
        <taxon>Lophotrochozoa</taxon>
        <taxon>Platyhelminthes</taxon>
        <taxon>Trematoda</taxon>
        <taxon>Digenea</taxon>
        <taxon>Strigeidida</taxon>
        <taxon>Schistosomatoidea</taxon>
        <taxon>Schistosomatidae</taxon>
        <taxon>Schistosoma</taxon>
    </lineage>
</organism>
<dbReference type="SUPFAM" id="SSF53474">
    <property type="entry name" value="alpha/beta-Hydrolases"/>
    <property type="match status" value="1"/>
</dbReference>
<evidence type="ECO:0000256" key="1">
    <source>
        <dbReference type="ARBA" id="ARBA00007949"/>
    </source>
</evidence>
<sequence>MPLIQATLSFVVELRDFHNIDLYHRGPFAPEFLTKVCERQLRIHLTPSRGLHYHFTVFFDYFHLCAIELALYGALTNITSSIISWPKFSPHSTPLQTNNQIISLAQQTWHGIICSIKQPNRRHFALAIHRHLCQILLAARESMLLFWRESLPYLPSNMRPRIEPVDFQSKLDSLVQIAQSLETDDDLANQISFDIARLSSQNTVLFKQLCKSVTLQSKLAAFLRRRFHQIRMKRLAEAFFCQELSLVNLLAIYDSSVVGHESLANDVRQSVYFQKLPTLPVTCRELDGDVTNLPIIFEDIFLPHNNNNNNNNKTKSLNLSQPINGNNNNATYTTNPPKTKYTSMELLSTHKSPSTIDDDAFTPIKTRSDDNESGIYMEEDVVGVGVLSKTATRNKSTDLSRCDTIPVNKKESTPISNYIYSSSVPNPLSNYQLQNFSHSSPNLLSSSPSLQQIHVRTRPIFKPFLTTVNNMTTPQSKRKFHLPSNHSRKFHYFDKSRESNVLSHLNSNNSKVKLVGYRSIQPAENDDIRNQYSGLSDNRRRLTESSFNIYSDINHCSYSSTGLRPIGGLAIRDMRSRSLYNLSLKSPQVKCTNLETININNNSSKSTSLSMLNISSELNDTLLFQCSPKNKDSKILNSNSLTSPNYINSKLSNHNKSHEVIALGTLKIPPIKPPGGCVPSEHISKETDSLLPCNHLYKTNIGSSSISLPNIPLSCMIPRVVSEGCLTNISSVDQFSWSKSRRRVKVRSLKRNHMFAASLAYLSSCSDLHLSILENEFKTINYHPLSINDSFTMISNASIPYSSFESKKRLTKSSTILSTKDEFILDIPSSLTPSFSNIDLVDGMQQQSMNGYSFLSHCWPNQRNTTGCRNHYRQQANSLKTSKDHLYDQERKVNHLNGPFATTEATIDNCNNKQRLSSNSDSSHSSLHCNKCLPLLPTELLSSEHDNRLKECGYQVSNLLSSDEELSNKNSPKLSVLEMLNTIDLDSCGDILPKKATTINYATSKSCELSTHSLTNQKRIKKTNSLTFTSSLSSKEQNDNYRNTLNGIHLDIKKSHSLVDILSPGVMEFLRFKELVKRQIAPHFQGYVYSDFVKLAAPYPYFSEAPVFNGDVHLIICVHGLDGNSCDLRLVRVYLQLALPDCNLHFLMSECNQDDTFGGFDMMSEKLVNEIVNYIDEMDEKPKRISFIGHSMGCIIIRAALLNSRMEPYLSKLHTFLSLSGPHLGTVYNSSGLINMGIWVMQKIKKSESLSQLRLRDDPDLRNTYLYRLSTNPGLDLFRYVLLVGSPQDRYVPYHSTRIELCKAAIKDSSTLGIIYMEMVTNLLQRFIQSTRTTVVRYDVHYNLTNSANTLIGRAAHIAVLDSEIFLEKFICVSGAKYFR</sequence>
<dbReference type="EMBL" id="KL250838">
    <property type="protein sequence ID" value="KGB37041.1"/>
    <property type="molecule type" value="Genomic_DNA"/>
</dbReference>